<dbReference type="PANTHER" id="PTHR11102">
    <property type="entry name" value="SEL-1-LIKE PROTEIN"/>
    <property type="match status" value="1"/>
</dbReference>
<dbReference type="AlphaFoldDB" id="A0A1I7HAN4"/>
<sequence>MLTGKSDRTIFALLTVTLFLLLNGCDQRDAKVTSTTAGPVIEQRPEDKFAKKKKEAEQGNAAAQRDLGSMYHHGEGVLQDEAKAIEWYQKAAEQGDAEAQYHLGEMYYNDNPFGDQLADAAVHKDSNQAFFWYQKAAEQGNAAAQFELGLMYHNRNSSGRPVYSVVPEDNVKAVEWYRKAAEQGLPTAQRYLALMYKYGEGVAKDISQAVHWLQKAAEQGDGDAQVFLGMMYGDGDGVPKDLAKAVEWNQKAAAQGNRGGQMGLFSAYFNGEGVSRNRILGYAWLILSASTEPTSLVNIYENRMTPAEVAEGQRLASTWKMGTLLQPVNALVAGDMESAGTLAKHETGTAFVVSYEGHAVTNQHVINACKEVRVVGQEGAVKVITSDIVNDLALLQFPSKSARIASLSSDSANLRQGEDLVVFGYPLNSILSAGGNLTPGTLSALTGLGNNTNQLQITAPIQPGSSGSPVLDRKGNVIGMVSMKLDDGFAAKTTSQIPQTVNFAVNGQTVKAFLEVSRVPYKTGGGFFSTKKSNVDIAEEARKWTAIIECWK</sequence>
<evidence type="ECO:0000313" key="3">
    <source>
        <dbReference type="Proteomes" id="UP000182649"/>
    </source>
</evidence>
<dbReference type="Gene3D" id="2.40.10.10">
    <property type="entry name" value="Trypsin-like serine proteases"/>
    <property type="match status" value="2"/>
</dbReference>
<dbReference type="InterPro" id="IPR050767">
    <property type="entry name" value="Sel1_AlgK"/>
</dbReference>
<dbReference type="SUPFAM" id="SSF81901">
    <property type="entry name" value="HCP-like"/>
    <property type="match status" value="1"/>
</dbReference>
<dbReference type="InterPro" id="IPR009003">
    <property type="entry name" value="Peptidase_S1_PA"/>
</dbReference>
<dbReference type="EMBL" id="FPBZ01000008">
    <property type="protein sequence ID" value="SFU57770.1"/>
    <property type="molecule type" value="Genomic_DNA"/>
</dbReference>
<dbReference type="OrthoDB" id="5365194at2"/>
<evidence type="ECO:0000256" key="1">
    <source>
        <dbReference type="SAM" id="MobiDB-lite"/>
    </source>
</evidence>
<reference evidence="2 3" key="1">
    <citation type="submission" date="2016-10" db="EMBL/GenBank/DDBJ databases">
        <authorList>
            <person name="de Groot N.N."/>
        </authorList>
    </citation>
    <scope>NUCLEOTIDE SEQUENCE [LARGE SCALE GENOMIC DNA]</scope>
    <source>
        <strain evidence="2 3">Nl14</strain>
    </source>
</reference>
<dbReference type="SMART" id="SM00671">
    <property type="entry name" value="SEL1"/>
    <property type="match status" value="6"/>
</dbReference>
<dbReference type="Pfam" id="PF13365">
    <property type="entry name" value="Trypsin_2"/>
    <property type="match status" value="1"/>
</dbReference>
<dbReference type="Gene3D" id="1.25.40.10">
    <property type="entry name" value="Tetratricopeptide repeat domain"/>
    <property type="match status" value="2"/>
</dbReference>
<feature type="region of interest" description="Disordered" evidence="1">
    <location>
        <begin position="34"/>
        <end position="65"/>
    </location>
</feature>
<organism evidence="2 3">
    <name type="scientific">Nitrosospira multiformis</name>
    <dbReference type="NCBI Taxonomy" id="1231"/>
    <lineage>
        <taxon>Bacteria</taxon>
        <taxon>Pseudomonadati</taxon>
        <taxon>Pseudomonadota</taxon>
        <taxon>Betaproteobacteria</taxon>
        <taxon>Nitrosomonadales</taxon>
        <taxon>Nitrosomonadaceae</taxon>
        <taxon>Nitrosospira</taxon>
    </lineage>
</organism>
<dbReference type="PANTHER" id="PTHR11102:SF160">
    <property type="entry name" value="ERAD-ASSOCIATED E3 UBIQUITIN-PROTEIN LIGASE COMPONENT HRD3"/>
    <property type="match status" value="1"/>
</dbReference>
<dbReference type="Proteomes" id="UP000182649">
    <property type="component" value="Unassembled WGS sequence"/>
</dbReference>
<evidence type="ECO:0000313" key="2">
    <source>
        <dbReference type="EMBL" id="SFU57770.1"/>
    </source>
</evidence>
<dbReference type="InterPro" id="IPR011990">
    <property type="entry name" value="TPR-like_helical_dom_sf"/>
</dbReference>
<accession>A0A1I7HAN4</accession>
<feature type="compositionally biased region" description="Basic and acidic residues" evidence="1">
    <location>
        <begin position="43"/>
        <end position="57"/>
    </location>
</feature>
<gene>
    <name evidence="2" type="ORF">SAMN05216417_1086</name>
</gene>
<protein>
    <submittedName>
        <fullName evidence="2">TPR repeat</fullName>
    </submittedName>
</protein>
<name>A0A1I7HAN4_9PROT</name>
<proteinExistence type="predicted"/>
<dbReference type="InterPro" id="IPR006597">
    <property type="entry name" value="Sel1-like"/>
</dbReference>
<dbReference type="Pfam" id="PF08238">
    <property type="entry name" value="Sel1"/>
    <property type="match status" value="6"/>
</dbReference>
<dbReference type="InterPro" id="IPR043504">
    <property type="entry name" value="Peptidase_S1_PA_chymotrypsin"/>
</dbReference>
<dbReference type="RefSeq" id="WP_074974774.1">
    <property type="nucleotide sequence ID" value="NZ_FPBZ01000008.1"/>
</dbReference>
<dbReference type="SUPFAM" id="SSF50494">
    <property type="entry name" value="Trypsin-like serine proteases"/>
    <property type="match status" value="1"/>
</dbReference>